<dbReference type="InterPro" id="IPR051539">
    <property type="entry name" value="T4SS-coupling_protein"/>
</dbReference>
<gene>
    <name evidence="9" type="ORF">EVJ46_06090</name>
</gene>
<keyword evidence="5 7" id="KW-0472">Membrane</keyword>
<dbReference type="GO" id="GO:0005886">
    <property type="term" value="C:plasma membrane"/>
    <property type="evidence" value="ECO:0007669"/>
    <property type="project" value="UniProtKB-SubCell"/>
</dbReference>
<feature type="region of interest" description="Disordered" evidence="6">
    <location>
        <begin position="594"/>
        <end position="618"/>
    </location>
</feature>
<comment type="subcellular location">
    <subcellularLocation>
        <location evidence="1">Cell membrane</location>
        <topology evidence="1">Multi-pass membrane protein</topology>
    </subcellularLocation>
</comment>
<dbReference type="SUPFAM" id="SSF52540">
    <property type="entry name" value="P-loop containing nucleoside triphosphate hydrolases"/>
    <property type="match status" value="1"/>
</dbReference>
<keyword evidence="4 7" id="KW-1133">Transmembrane helix</keyword>
<evidence type="ECO:0000256" key="5">
    <source>
        <dbReference type="ARBA" id="ARBA00023136"/>
    </source>
</evidence>
<proteinExistence type="predicted"/>
<evidence type="ECO:0000256" key="2">
    <source>
        <dbReference type="ARBA" id="ARBA00022475"/>
    </source>
</evidence>
<evidence type="ECO:0000256" key="7">
    <source>
        <dbReference type="SAM" id="Phobius"/>
    </source>
</evidence>
<comment type="caution">
    <text evidence="9">The sequence shown here is derived from an EMBL/GenBank/DDBJ whole genome shotgun (WGS) entry which is preliminary data.</text>
</comment>
<dbReference type="CDD" id="cd01127">
    <property type="entry name" value="TrwB_TraG_TraD_VirD4"/>
    <property type="match status" value="2"/>
</dbReference>
<keyword evidence="2" id="KW-1003">Cell membrane</keyword>
<protein>
    <submittedName>
        <fullName evidence="9">DUF87 domain-containing protein</fullName>
    </submittedName>
</protein>
<dbReference type="Proteomes" id="UP000316562">
    <property type="component" value="Unassembled WGS sequence"/>
</dbReference>
<dbReference type="InterPro" id="IPR027417">
    <property type="entry name" value="P-loop_NTPase"/>
</dbReference>
<keyword evidence="3 7" id="KW-0812">Transmembrane</keyword>
<evidence type="ECO:0000313" key="10">
    <source>
        <dbReference type="Proteomes" id="UP000316562"/>
    </source>
</evidence>
<evidence type="ECO:0000259" key="8">
    <source>
        <dbReference type="Pfam" id="PF10412"/>
    </source>
</evidence>
<dbReference type="AlphaFoldDB" id="A0A519BH27"/>
<dbReference type="Pfam" id="PF10412">
    <property type="entry name" value="TrwB_AAD_bind"/>
    <property type="match status" value="1"/>
</dbReference>
<feature type="domain" description="Type IV secretion system coupling protein TraD DNA-binding" evidence="8">
    <location>
        <begin position="157"/>
        <end position="537"/>
    </location>
</feature>
<dbReference type="PANTHER" id="PTHR37937">
    <property type="entry name" value="CONJUGATIVE TRANSFER: DNA TRANSPORT"/>
    <property type="match status" value="1"/>
</dbReference>
<evidence type="ECO:0000313" key="9">
    <source>
        <dbReference type="EMBL" id="RZD16575.1"/>
    </source>
</evidence>
<dbReference type="InterPro" id="IPR019476">
    <property type="entry name" value="T4SS_TraD_DNA-bd"/>
</dbReference>
<sequence>MSNLKTNFLAWQISINITLIRRKKMKFQDIRIKIQQTKSVLKWVIEGILFVQFIFYFFMLYKVNYKIYTVLKTLVKEHYPLKEINWGLVLKDLNFKTPLLYSLLVDLLLIPAVYLVLKNSSGDPVNENKNEKIIRGSTMESVKKYKKTVDYNDVFCTIGDVPLTMKIIYRNILVLGATGSGKTQIISKILFDSYNRLDYNAIIYDSKKDFVPVFYNPKYDIIFNPADDRCPAWNILDEIENKADAATLAEVLIPESDTSNPNGFFITNARHILEAMIMYLKMKNLGTNENLIRLASKTPEDLLKLFKSDPEVEKQCIMAITPLQSDEVKSMMTEISRYLKAFTIMPSKPDKEGMKTFNITKDFLKKRKTRIFFNLDKNSEIFVKPIMKIFMELLIKKFLSAPDGENTPTLFLFDELSNFDKTPGIMDLLDKGRSKNASVIVGIQDKAKTEFVYGHDLTMNMMNSCNSAIYLRVNNNDEAEYVSRQIGSQEVERTSASDSVTDEKYTHSKSTQVVEKKLFLPSQILNWPDLEAIVKLVNIPYFMHIYIIHQTYNKINEGLISSNRLVIPKSENKNNESQKILDNTEVADKVEEIKSANTEKQEPEEPEKHIVERKLKGI</sequence>
<dbReference type="EMBL" id="SGBC01000002">
    <property type="protein sequence ID" value="RZD16575.1"/>
    <property type="molecule type" value="Genomic_DNA"/>
</dbReference>
<evidence type="ECO:0000256" key="4">
    <source>
        <dbReference type="ARBA" id="ARBA00022989"/>
    </source>
</evidence>
<name>A0A519BH27_ACIG2</name>
<accession>A0A519BH27</accession>
<evidence type="ECO:0000256" key="1">
    <source>
        <dbReference type="ARBA" id="ARBA00004651"/>
    </source>
</evidence>
<organism evidence="9 10">
    <name type="scientific">Acididesulfobacter guangdongensis</name>
    <dbReference type="NCBI Taxonomy" id="2597225"/>
    <lineage>
        <taxon>Bacteria</taxon>
        <taxon>Deltaproteobacteria</taxon>
        <taxon>Candidatus Acidulodesulfobacterales</taxon>
        <taxon>Candidatus Acididesulfobacter</taxon>
    </lineage>
</organism>
<evidence type="ECO:0000256" key="3">
    <source>
        <dbReference type="ARBA" id="ARBA00022692"/>
    </source>
</evidence>
<reference evidence="9 10" key="1">
    <citation type="journal article" date="2019" name="ISME J.">
        <title>Insights into ecological role of a new deltaproteobacterial order Candidatus Acidulodesulfobacterales by metagenomics and metatranscriptomics.</title>
        <authorList>
            <person name="Tan S."/>
            <person name="Liu J."/>
            <person name="Fang Y."/>
            <person name="Hedlund B.P."/>
            <person name="Lian Z.H."/>
            <person name="Huang L.Y."/>
            <person name="Li J.T."/>
            <person name="Huang L.N."/>
            <person name="Li W.J."/>
            <person name="Jiang H.C."/>
            <person name="Dong H.L."/>
            <person name="Shu W.S."/>
        </authorList>
    </citation>
    <scope>NUCLEOTIDE SEQUENCE [LARGE SCALE GENOMIC DNA]</scope>
    <source>
        <strain evidence="9">AP2</strain>
    </source>
</reference>
<dbReference type="PANTHER" id="PTHR37937:SF1">
    <property type="entry name" value="CONJUGATIVE TRANSFER: DNA TRANSPORT"/>
    <property type="match status" value="1"/>
</dbReference>
<dbReference type="Gene3D" id="3.40.50.300">
    <property type="entry name" value="P-loop containing nucleotide triphosphate hydrolases"/>
    <property type="match status" value="2"/>
</dbReference>
<feature type="transmembrane region" description="Helical" evidence="7">
    <location>
        <begin position="43"/>
        <end position="61"/>
    </location>
</feature>
<evidence type="ECO:0000256" key="6">
    <source>
        <dbReference type="SAM" id="MobiDB-lite"/>
    </source>
</evidence>